<dbReference type="OrthoDB" id="6105938at2759"/>
<evidence type="ECO:0000313" key="6">
    <source>
        <dbReference type="EMBL" id="KIJ97201.1"/>
    </source>
</evidence>
<dbReference type="InterPro" id="IPR001841">
    <property type="entry name" value="Znf_RING"/>
</dbReference>
<feature type="domain" description="RING-type" evidence="5">
    <location>
        <begin position="10"/>
        <end position="52"/>
    </location>
</feature>
<evidence type="ECO:0000256" key="4">
    <source>
        <dbReference type="PROSITE-ProRule" id="PRU00175"/>
    </source>
</evidence>
<keyword evidence="2 4" id="KW-0863">Zinc-finger</keyword>
<dbReference type="GO" id="GO:0008270">
    <property type="term" value="F:zinc ion binding"/>
    <property type="evidence" value="ECO:0007669"/>
    <property type="project" value="UniProtKB-KW"/>
</dbReference>
<name>A0A0C9XHR0_9AGAR</name>
<dbReference type="HOGENOM" id="CLU_1970868_0_0_1"/>
<accession>A0A0C9XHR0</accession>
<dbReference type="SUPFAM" id="SSF57850">
    <property type="entry name" value="RING/U-box"/>
    <property type="match status" value="1"/>
</dbReference>
<evidence type="ECO:0000259" key="5">
    <source>
        <dbReference type="PROSITE" id="PS50089"/>
    </source>
</evidence>
<reference evidence="7" key="2">
    <citation type="submission" date="2015-01" db="EMBL/GenBank/DDBJ databases">
        <title>Evolutionary Origins and Diversification of the Mycorrhizal Mutualists.</title>
        <authorList>
            <consortium name="DOE Joint Genome Institute"/>
            <consortium name="Mycorrhizal Genomics Consortium"/>
            <person name="Kohler A."/>
            <person name="Kuo A."/>
            <person name="Nagy L.G."/>
            <person name="Floudas D."/>
            <person name="Copeland A."/>
            <person name="Barry K.W."/>
            <person name="Cichocki N."/>
            <person name="Veneault-Fourrey C."/>
            <person name="LaButti K."/>
            <person name="Lindquist E.A."/>
            <person name="Lipzen A."/>
            <person name="Lundell T."/>
            <person name="Morin E."/>
            <person name="Murat C."/>
            <person name="Riley R."/>
            <person name="Ohm R."/>
            <person name="Sun H."/>
            <person name="Tunlid A."/>
            <person name="Henrissat B."/>
            <person name="Grigoriev I.V."/>
            <person name="Hibbett D.S."/>
            <person name="Martin F."/>
        </authorList>
    </citation>
    <scope>NUCLEOTIDE SEQUENCE [LARGE SCALE GENOMIC DNA]</scope>
    <source>
        <strain evidence="7">LaAM-08-1</strain>
    </source>
</reference>
<organism evidence="6 7">
    <name type="scientific">Laccaria amethystina LaAM-08-1</name>
    <dbReference type="NCBI Taxonomy" id="1095629"/>
    <lineage>
        <taxon>Eukaryota</taxon>
        <taxon>Fungi</taxon>
        <taxon>Dikarya</taxon>
        <taxon>Basidiomycota</taxon>
        <taxon>Agaricomycotina</taxon>
        <taxon>Agaricomycetes</taxon>
        <taxon>Agaricomycetidae</taxon>
        <taxon>Agaricales</taxon>
        <taxon>Agaricineae</taxon>
        <taxon>Hydnangiaceae</taxon>
        <taxon>Laccaria</taxon>
    </lineage>
</organism>
<proteinExistence type="predicted"/>
<keyword evidence="3" id="KW-0862">Zinc</keyword>
<dbReference type="SMART" id="SM00184">
    <property type="entry name" value="RING"/>
    <property type="match status" value="1"/>
</dbReference>
<dbReference type="Proteomes" id="UP000054477">
    <property type="component" value="Unassembled WGS sequence"/>
</dbReference>
<dbReference type="PROSITE" id="PS50089">
    <property type="entry name" value="ZF_RING_2"/>
    <property type="match status" value="1"/>
</dbReference>
<evidence type="ECO:0000256" key="2">
    <source>
        <dbReference type="ARBA" id="ARBA00022771"/>
    </source>
</evidence>
<sequence length="142" mass="16137">MLVLHHSSRCDVCLDAYTWETPEQTPHAIPCGHIFCKICLTAVTPSNCPLCRKTFVPDRLKKLHVDRPPAFEQDLQEVELLQRLALVWESPEDQLVDMIDEVTGWLEDRQTDTVSFGFDCLGLCCPTHYLYVVCYGAVLIGL</sequence>
<dbReference type="PROSITE" id="PS00518">
    <property type="entry name" value="ZF_RING_1"/>
    <property type="match status" value="1"/>
</dbReference>
<dbReference type="AlphaFoldDB" id="A0A0C9XHR0"/>
<evidence type="ECO:0000256" key="1">
    <source>
        <dbReference type="ARBA" id="ARBA00022723"/>
    </source>
</evidence>
<reference evidence="6 7" key="1">
    <citation type="submission" date="2014-04" db="EMBL/GenBank/DDBJ databases">
        <authorList>
            <consortium name="DOE Joint Genome Institute"/>
            <person name="Kuo A."/>
            <person name="Kohler A."/>
            <person name="Nagy L.G."/>
            <person name="Floudas D."/>
            <person name="Copeland A."/>
            <person name="Barry K.W."/>
            <person name="Cichocki N."/>
            <person name="Veneault-Fourrey C."/>
            <person name="LaButti K."/>
            <person name="Lindquist E.A."/>
            <person name="Lipzen A."/>
            <person name="Lundell T."/>
            <person name="Morin E."/>
            <person name="Murat C."/>
            <person name="Sun H."/>
            <person name="Tunlid A."/>
            <person name="Henrissat B."/>
            <person name="Grigoriev I.V."/>
            <person name="Hibbett D.S."/>
            <person name="Martin F."/>
            <person name="Nordberg H.P."/>
            <person name="Cantor M.N."/>
            <person name="Hua S.X."/>
        </authorList>
    </citation>
    <scope>NUCLEOTIDE SEQUENCE [LARGE SCALE GENOMIC DNA]</scope>
    <source>
        <strain evidence="6 7">LaAM-08-1</strain>
    </source>
</reference>
<keyword evidence="7" id="KW-1185">Reference proteome</keyword>
<dbReference type="Pfam" id="PF14634">
    <property type="entry name" value="zf-RING_5"/>
    <property type="match status" value="1"/>
</dbReference>
<gene>
    <name evidence="6" type="ORF">K443DRAFT_681676</name>
</gene>
<keyword evidence="1" id="KW-0479">Metal-binding</keyword>
<dbReference type="InterPro" id="IPR017907">
    <property type="entry name" value="Znf_RING_CS"/>
</dbReference>
<protein>
    <recommendedName>
        <fullName evidence="5">RING-type domain-containing protein</fullName>
    </recommendedName>
</protein>
<dbReference type="STRING" id="1095629.A0A0C9XHR0"/>
<evidence type="ECO:0000313" key="7">
    <source>
        <dbReference type="Proteomes" id="UP000054477"/>
    </source>
</evidence>
<dbReference type="InterPro" id="IPR013083">
    <property type="entry name" value="Znf_RING/FYVE/PHD"/>
</dbReference>
<evidence type="ECO:0000256" key="3">
    <source>
        <dbReference type="ARBA" id="ARBA00022833"/>
    </source>
</evidence>
<dbReference type="Gene3D" id="3.30.40.10">
    <property type="entry name" value="Zinc/RING finger domain, C3HC4 (zinc finger)"/>
    <property type="match status" value="1"/>
</dbReference>
<dbReference type="EMBL" id="KN838699">
    <property type="protein sequence ID" value="KIJ97201.1"/>
    <property type="molecule type" value="Genomic_DNA"/>
</dbReference>